<evidence type="ECO:0000256" key="1">
    <source>
        <dbReference type="PROSITE-ProRule" id="PRU00047"/>
    </source>
</evidence>
<reference evidence="4" key="2">
    <citation type="submission" date="2020-06" db="EMBL/GenBank/DDBJ databases">
        <title>Helianthus annuus Genome sequencing and assembly Release 2.</title>
        <authorList>
            <person name="Gouzy J."/>
            <person name="Langlade N."/>
            <person name="Munos S."/>
        </authorList>
    </citation>
    <scope>NUCLEOTIDE SEQUENCE</scope>
    <source>
        <tissue evidence="4">Leaves</tissue>
    </source>
</reference>
<keyword evidence="5" id="KW-1185">Reference proteome</keyword>
<dbReference type="GO" id="GO:0008270">
    <property type="term" value="F:zinc ion binding"/>
    <property type="evidence" value="ECO:0007669"/>
    <property type="project" value="UniProtKB-KW"/>
</dbReference>
<dbReference type="InterPro" id="IPR036875">
    <property type="entry name" value="Znf_CCHC_sf"/>
</dbReference>
<accession>A0A9K3I925</accession>
<dbReference type="SUPFAM" id="SSF57756">
    <property type="entry name" value="Retrovirus zinc finger-like domains"/>
    <property type="match status" value="1"/>
</dbReference>
<dbReference type="Gene3D" id="4.10.60.10">
    <property type="entry name" value="Zinc finger, CCHC-type"/>
    <property type="match status" value="1"/>
</dbReference>
<dbReference type="PROSITE" id="PS50158">
    <property type="entry name" value="ZF_CCHC"/>
    <property type="match status" value="1"/>
</dbReference>
<dbReference type="SMART" id="SM00343">
    <property type="entry name" value="ZnF_C2HC"/>
    <property type="match status" value="2"/>
</dbReference>
<feature type="region of interest" description="Disordered" evidence="2">
    <location>
        <begin position="36"/>
        <end position="86"/>
    </location>
</feature>
<dbReference type="Proteomes" id="UP000215914">
    <property type="component" value="Unassembled WGS sequence"/>
</dbReference>
<evidence type="ECO:0000256" key="2">
    <source>
        <dbReference type="SAM" id="MobiDB-lite"/>
    </source>
</evidence>
<dbReference type="Gramene" id="mRNA:HanXRQr2_Chr09g0405171">
    <property type="protein sequence ID" value="CDS:HanXRQr2_Chr09g0405171.1"/>
    <property type="gene ID" value="HanXRQr2_Chr09g0405171"/>
</dbReference>
<name>A0A9K3I925_HELAN</name>
<keyword evidence="1" id="KW-0479">Metal-binding</keyword>
<feature type="domain" description="CCHC-type" evidence="3">
    <location>
        <begin position="148"/>
        <end position="163"/>
    </location>
</feature>
<evidence type="ECO:0000313" key="5">
    <source>
        <dbReference type="Proteomes" id="UP000215914"/>
    </source>
</evidence>
<keyword evidence="1" id="KW-0863">Zinc-finger</keyword>
<evidence type="ECO:0000313" key="4">
    <source>
        <dbReference type="EMBL" id="KAF5792362.1"/>
    </source>
</evidence>
<proteinExistence type="predicted"/>
<keyword evidence="1" id="KW-0862">Zinc</keyword>
<dbReference type="EMBL" id="MNCJ02000324">
    <property type="protein sequence ID" value="KAF5792362.1"/>
    <property type="molecule type" value="Genomic_DNA"/>
</dbReference>
<comment type="caution">
    <text evidence="4">The sequence shown here is derived from an EMBL/GenBank/DDBJ whole genome shotgun (WGS) entry which is preliminary data.</text>
</comment>
<dbReference type="GO" id="GO:0003676">
    <property type="term" value="F:nucleic acid binding"/>
    <property type="evidence" value="ECO:0007669"/>
    <property type="project" value="InterPro"/>
</dbReference>
<evidence type="ECO:0000259" key="3">
    <source>
        <dbReference type="PROSITE" id="PS50158"/>
    </source>
</evidence>
<dbReference type="Pfam" id="PF00098">
    <property type="entry name" value="zf-CCHC"/>
    <property type="match status" value="1"/>
</dbReference>
<organism evidence="4 5">
    <name type="scientific">Helianthus annuus</name>
    <name type="common">Common sunflower</name>
    <dbReference type="NCBI Taxonomy" id="4232"/>
    <lineage>
        <taxon>Eukaryota</taxon>
        <taxon>Viridiplantae</taxon>
        <taxon>Streptophyta</taxon>
        <taxon>Embryophyta</taxon>
        <taxon>Tracheophyta</taxon>
        <taxon>Spermatophyta</taxon>
        <taxon>Magnoliopsida</taxon>
        <taxon>eudicotyledons</taxon>
        <taxon>Gunneridae</taxon>
        <taxon>Pentapetalae</taxon>
        <taxon>asterids</taxon>
        <taxon>campanulids</taxon>
        <taxon>Asterales</taxon>
        <taxon>Asteraceae</taxon>
        <taxon>Asteroideae</taxon>
        <taxon>Heliantheae alliance</taxon>
        <taxon>Heliantheae</taxon>
        <taxon>Helianthus</taxon>
    </lineage>
</organism>
<sequence length="172" mass="18709">MSLHRNDAQMSEQTAKFAQRIGEVVPKTVELATAMYRLQEEATQEPSKETEAKPSPKPKKRKASKNPETVAPKQAGPSQVAAPPAKNPYNGIAPLCNQCSLHHHVRVKCRKCQICGLIGHTARVCPTIATPNQDGNNPAQARFSPGSCHNCGEMGHFQKKCPKLAVANLTHE</sequence>
<feature type="region of interest" description="Disordered" evidence="2">
    <location>
        <begin position="1"/>
        <end position="22"/>
    </location>
</feature>
<protein>
    <submittedName>
        <fullName evidence="4">Transcription factor interactor and regulator CCHC(Zn) family</fullName>
    </submittedName>
</protein>
<dbReference type="InterPro" id="IPR001878">
    <property type="entry name" value="Znf_CCHC"/>
</dbReference>
<gene>
    <name evidence="4" type="ORF">HanXRQr2_Chr09g0405171</name>
</gene>
<dbReference type="AlphaFoldDB" id="A0A9K3I925"/>
<reference evidence="4" key="1">
    <citation type="journal article" date="2017" name="Nature">
        <title>The sunflower genome provides insights into oil metabolism, flowering and Asterid evolution.</title>
        <authorList>
            <person name="Badouin H."/>
            <person name="Gouzy J."/>
            <person name="Grassa C.J."/>
            <person name="Murat F."/>
            <person name="Staton S.E."/>
            <person name="Cottret L."/>
            <person name="Lelandais-Briere C."/>
            <person name="Owens G.L."/>
            <person name="Carrere S."/>
            <person name="Mayjonade B."/>
            <person name="Legrand L."/>
            <person name="Gill N."/>
            <person name="Kane N.C."/>
            <person name="Bowers J.E."/>
            <person name="Hubner S."/>
            <person name="Bellec A."/>
            <person name="Berard A."/>
            <person name="Berges H."/>
            <person name="Blanchet N."/>
            <person name="Boniface M.C."/>
            <person name="Brunel D."/>
            <person name="Catrice O."/>
            <person name="Chaidir N."/>
            <person name="Claudel C."/>
            <person name="Donnadieu C."/>
            <person name="Faraut T."/>
            <person name="Fievet G."/>
            <person name="Helmstetter N."/>
            <person name="King M."/>
            <person name="Knapp S.J."/>
            <person name="Lai Z."/>
            <person name="Le Paslier M.C."/>
            <person name="Lippi Y."/>
            <person name="Lorenzon L."/>
            <person name="Mandel J.R."/>
            <person name="Marage G."/>
            <person name="Marchand G."/>
            <person name="Marquand E."/>
            <person name="Bret-Mestries E."/>
            <person name="Morien E."/>
            <person name="Nambeesan S."/>
            <person name="Nguyen T."/>
            <person name="Pegot-Espagnet P."/>
            <person name="Pouilly N."/>
            <person name="Raftis F."/>
            <person name="Sallet E."/>
            <person name="Schiex T."/>
            <person name="Thomas J."/>
            <person name="Vandecasteele C."/>
            <person name="Vares D."/>
            <person name="Vear F."/>
            <person name="Vautrin S."/>
            <person name="Crespi M."/>
            <person name="Mangin B."/>
            <person name="Burke J.M."/>
            <person name="Salse J."/>
            <person name="Munos S."/>
            <person name="Vincourt P."/>
            <person name="Rieseberg L.H."/>
            <person name="Langlade N.B."/>
        </authorList>
    </citation>
    <scope>NUCLEOTIDE SEQUENCE</scope>
    <source>
        <tissue evidence="4">Leaves</tissue>
    </source>
</reference>